<sequence>MRKNQIKPLRTFFVYKDYFKEFKKTLTRTTLIKMYQIFLYIMTLEKIPEQYFKAITSVKGLFEIRIEEGGNIYRIFCCMDKGNIVVLFNAFQKKTQKTPANEIEKAARLMEEYLKEKERRQHDDK</sequence>
<dbReference type="Proteomes" id="UP000824028">
    <property type="component" value="Unassembled WGS sequence"/>
</dbReference>
<reference evidence="1" key="2">
    <citation type="submission" date="2021-04" db="EMBL/GenBank/DDBJ databases">
        <authorList>
            <person name="Gilroy R."/>
        </authorList>
    </citation>
    <scope>NUCLEOTIDE SEQUENCE</scope>
    <source>
        <strain evidence="1">ChiHjej9B8-1298</strain>
    </source>
</reference>
<proteinExistence type="predicted"/>
<dbReference type="AlphaFoldDB" id="A0A9D2E803"/>
<comment type="caution">
    <text evidence="1">The sequence shown here is derived from an EMBL/GenBank/DDBJ whole genome shotgun (WGS) entry which is preliminary data.</text>
</comment>
<organism evidence="1 2">
    <name type="scientific">Candidatus Bacteroides merdigallinarum</name>
    <dbReference type="NCBI Taxonomy" id="2838473"/>
    <lineage>
        <taxon>Bacteria</taxon>
        <taxon>Pseudomonadati</taxon>
        <taxon>Bacteroidota</taxon>
        <taxon>Bacteroidia</taxon>
        <taxon>Bacteroidales</taxon>
        <taxon>Bacteroidaceae</taxon>
        <taxon>Bacteroides</taxon>
    </lineage>
</organism>
<dbReference type="InterPro" id="IPR009241">
    <property type="entry name" value="HigB-like"/>
</dbReference>
<evidence type="ECO:0000313" key="2">
    <source>
        <dbReference type="Proteomes" id="UP000824028"/>
    </source>
</evidence>
<accession>A0A9D2E803</accession>
<dbReference type="EMBL" id="DXBX01000022">
    <property type="protein sequence ID" value="HIZ32475.1"/>
    <property type="molecule type" value="Genomic_DNA"/>
</dbReference>
<name>A0A9D2E803_9BACE</name>
<gene>
    <name evidence="1" type="ORF">H9814_02850</name>
</gene>
<dbReference type="Pfam" id="PF05973">
    <property type="entry name" value="Gp49"/>
    <property type="match status" value="1"/>
</dbReference>
<evidence type="ECO:0000313" key="1">
    <source>
        <dbReference type="EMBL" id="HIZ32475.1"/>
    </source>
</evidence>
<protein>
    <submittedName>
        <fullName evidence="1">Type II toxin-antitoxin system RelE/ParE family toxin</fullName>
    </submittedName>
</protein>
<reference evidence="1" key="1">
    <citation type="journal article" date="2021" name="PeerJ">
        <title>Extensive microbial diversity within the chicken gut microbiome revealed by metagenomics and culture.</title>
        <authorList>
            <person name="Gilroy R."/>
            <person name="Ravi A."/>
            <person name="Getino M."/>
            <person name="Pursley I."/>
            <person name="Horton D.L."/>
            <person name="Alikhan N.F."/>
            <person name="Baker D."/>
            <person name="Gharbi K."/>
            <person name="Hall N."/>
            <person name="Watson M."/>
            <person name="Adriaenssens E.M."/>
            <person name="Foster-Nyarko E."/>
            <person name="Jarju S."/>
            <person name="Secka A."/>
            <person name="Antonio M."/>
            <person name="Oren A."/>
            <person name="Chaudhuri R.R."/>
            <person name="La Ragione R."/>
            <person name="Hildebrand F."/>
            <person name="Pallen M.J."/>
        </authorList>
    </citation>
    <scope>NUCLEOTIDE SEQUENCE</scope>
    <source>
        <strain evidence="1">ChiHjej9B8-1298</strain>
    </source>
</reference>